<sequence>MSQMFDLDVQVQQSLSHDGQAYTLSCVCTMVGCYQDGK</sequence>
<dbReference type="NCBIfam" id="NF038155">
    <property type="entry name" value="lanthi_I_FDLD"/>
    <property type="match status" value="1"/>
</dbReference>
<organism evidence="1 2">
    <name type="scientific">Tumebacillus amylolyticus</name>
    <dbReference type="NCBI Taxonomy" id="2801339"/>
    <lineage>
        <taxon>Bacteria</taxon>
        <taxon>Bacillati</taxon>
        <taxon>Bacillota</taxon>
        <taxon>Bacilli</taxon>
        <taxon>Bacillales</taxon>
        <taxon>Alicyclobacillaceae</taxon>
        <taxon>Tumebacillus</taxon>
    </lineage>
</organism>
<keyword evidence="2" id="KW-1185">Reference proteome</keyword>
<dbReference type="Proteomes" id="UP000602284">
    <property type="component" value="Unassembled WGS sequence"/>
</dbReference>
<dbReference type="EMBL" id="JAEQNB010000004">
    <property type="protein sequence ID" value="MBL0387768.1"/>
    <property type="molecule type" value="Genomic_DNA"/>
</dbReference>
<gene>
    <name evidence="1" type="ORF">JJB07_14095</name>
</gene>
<proteinExistence type="predicted"/>
<accession>A0ABS1JBX8</accession>
<reference evidence="1 2" key="1">
    <citation type="submission" date="2021-01" db="EMBL/GenBank/DDBJ databases">
        <title>Tumebacillus sp. strain ITR2 16S ribosomal RNA gene Genome sequencing and assembly.</title>
        <authorList>
            <person name="Kang M."/>
        </authorList>
    </citation>
    <scope>NUCLEOTIDE SEQUENCE [LARGE SCALE GENOMIC DNA]</scope>
    <source>
        <strain evidence="1 2">ITR2</strain>
    </source>
</reference>
<comment type="caution">
    <text evidence="1">The sequence shown here is derived from an EMBL/GenBank/DDBJ whole genome shotgun (WGS) entry which is preliminary data.</text>
</comment>
<protein>
    <submittedName>
        <fullName evidence="1">FDLD family class I lanthipeptide</fullName>
    </submittedName>
</protein>
<name>A0ABS1JBX8_9BACL</name>
<evidence type="ECO:0000313" key="1">
    <source>
        <dbReference type="EMBL" id="MBL0387768.1"/>
    </source>
</evidence>
<evidence type="ECO:0000313" key="2">
    <source>
        <dbReference type="Proteomes" id="UP000602284"/>
    </source>
</evidence>